<feature type="chain" id="PRO_5018743747" evidence="1">
    <location>
        <begin position="22"/>
        <end position="59"/>
    </location>
</feature>
<keyword evidence="1" id="KW-0732">Signal</keyword>
<reference evidence="2" key="1">
    <citation type="journal article" date="2012" name="Nature">
        <title>The tomato genome sequence provides insights into fleshy fruit evolution.</title>
        <authorList>
            <consortium name="Tomato Genome Consortium"/>
        </authorList>
    </citation>
    <scope>NUCLEOTIDE SEQUENCE [LARGE SCALE GENOMIC DNA]</scope>
    <source>
        <strain evidence="2">cv. Heinz 1706</strain>
    </source>
</reference>
<dbReference type="AlphaFoldDB" id="A0A3Q7HA65"/>
<organism evidence="2">
    <name type="scientific">Solanum lycopersicum</name>
    <name type="common">Tomato</name>
    <name type="synonym">Lycopersicon esculentum</name>
    <dbReference type="NCBI Taxonomy" id="4081"/>
    <lineage>
        <taxon>Eukaryota</taxon>
        <taxon>Viridiplantae</taxon>
        <taxon>Streptophyta</taxon>
        <taxon>Embryophyta</taxon>
        <taxon>Tracheophyta</taxon>
        <taxon>Spermatophyta</taxon>
        <taxon>Magnoliopsida</taxon>
        <taxon>eudicotyledons</taxon>
        <taxon>Gunneridae</taxon>
        <taxon>Pentapetalae</taxon>
        <taxon>asterids</taxon>
        <taxon>lamiids</taxon>
        <taxon>Solanales</taxon>
        <taxon>Solanaceae</taxon>
        <taxon>Solanoideae</taxon>
        <taxon>Solaneae</taxon>
        <taxon>Solanum</taxon>
        <taxon>Solanum subgen. Lycopersicon</taxon>
    </lineage>
</organism>
<dbReference type="EnsemblPlants" id="Solyc07g022800.1.1">
    <property type="protein sequence ID" value="Solyc07g022800.1.1.1"/>
    <property type="gene ID" value="Solyc07g022800.1"/>
</dbReference>
<dbReference type="InParanoid" id="A0A3Q7HA65"/>
<evidence type="ECO:0000313" key="2">
    <source>
        <dbReference type="EnsemblPlants" id="Solyc07g022800.1.1.1"/>
    </source>
</evidence>
<evidence type="ECO:0000256" key="1">
    <source>
        <dbReference type="SAM" id="SignalP"/>
    </source>
</evidence>
<keyword evidence="3" id="KW-1185">Reference proteome</keyword>
<accession>A0A3Q7HA65</accession>
<dbReference type="Proteomes" id="UP000004994">
    <property type="component" value="Chromosome 7"/>
</dbReference>
<proteinExistence type="predicted"/>
<dbReference type="PaxDb" id="4081-Solyc07g022800.1.1"/>
<protein>
    <submittedName>
        <fullName evidence="2">Uncharacterized protein</fullName>
    </submittedName>
</protein>
<evidence type="ECO:0000313" key="3">
    <source>
        <dbReference type="Proteomes" id="UP000004994"/>
    </source>
</evidence>
<reference evidence="2" key="2">
    <citation type="submission" date="2019-01" db="UniProtKB">
        <authorList>
            <consortium name="EnsemblPlants"/>
        </authorList>
    </citation>
    <scope>IDENTIFICATION</scope>
    <source>
        <strain evidence="2">cv. Heinz 1706</strain>
    </source>
</reference>
<sequence length="59" mass="6491">MSSSFLGAVGLSLLMSALWQANDLCLIGPNLRNSCLCVFMTRNSFLIFIKNCSLDFLSI</sequence>
<feature type="signal peptide" evidence="1">
    <location>
        <begin position="1"/>
        <end position="21"/>
    </location>
</feature>
<dbReference type="Gramene" id="Solyc07g022800.1.1">
    <property type="protein sequence ID" value="Solyc07g022800.1.1.1"/>
    <property type="gene ID" value="Solyc07g022800.1"/>
</dbReference>
<name>A0A3Q7HA65_SOLLC</name>